<reference evidence="10 11" key="1">
    <citation type="submission" date="2017-06" db="EMBL/GenBank/DDBJ databases">
        <title>Draft genome sequence of anaerobic fermentative bacterium Anaeromicrobium sediminis DY2726D isolated from West Pacific Ocean sediments.</title>
        <authorList>
            <person name="Zeng X."/>
        </authorList>
    </citation>
    <scope>NUCLEOTIDE SEQUENCE [LARGE SCALE GENOMIC DNA]</scope>
    <source>
        <strain evidence="10 11">DY2726D</strain>
    </source>
</reference>
<dbReference type="EC" id="2.7.10.2" evidence="2"/>
<dbReference type="Pfam" id="PF13614">
    <property type="entry name" value="AAA_31"/>
    <property type="match status" value="1"/>
</dbReference>
<keyword evidence="7" id="KW-0829">Tyrosine-protein kinase</keyword>
<name>A0A267MIJ9_9FIRM</name>
<evidence type="ECO:0000256" key="8">
    <source>
        <dbReference type="ARBA" id="ARBA00051245"/>
    </source>
</evidence>
<dbReference type="EMBL" id="NIBG01000008">
    <property type="protein sequence ID" value="PAB59399.1"/>
    <property type="molecule type" value="Genomic_DNA"/>
</dbReference>
<dbReference type="FunFam" id="3.40.50.300:FF:000527">
    <property type="entry name" value="Tyrosine-protein kinase etk"/>
    <property type="match status" value="1"/>
</dbReference>
<dbReference type="InterPro" id="IPR025669">
    <property type="entry name" value="AAA_dom"/>
</dbReference>
<evidence type="ECO:0000256" key="5">
    <source>
        <dbReference type="ARBA" id="ARBA00022777"/>
    </source>
</evidence>
<comment type="similarity">
    <text evidence="1">Belongs to the CpsD/CapB family.</text>
</comment>
<dbReference type="GO" id="GO:0042802">
    <property type="term" value="F:identical protein binding"/>
    <property type="evidence" value="ECO:0007669"/>
    <property type="project" value="UniProtKB-ARBA"/>
</dbReference>
<dbReference type="SUPFAM" id="SSF52540">
    <property type="entry name" value="P-loop containing nucleoside triphosphate hydrolases"/>
    <property type="match status" value="1"/>
</dbReference>
<comment type="catalytic activity">
    <reaction evidence="8">
        <text>L-tyrosyl-[protein] + ATP = O-phospho-L-tyrosyl-[protein] + ADP + H(+)</text>
        <dbReference type="Rhea" id="RHEA:10596"/>
        <dbReference type="Rhea" id="RHEA-COMP:10136"/>
        <dbReference type="Rhea" id="RHEA-COMP:20101"/>
        <dbReference type="ChEBI" id="CHEBI:15378"/>
        <dbReference type="ChEBI" id="CHEBI:30616"/>
        <dbReference type="ChEBI" id="CHEBI:46858"/>
        <dbReference type="ChEBI" id="CHEBI:61978"/>
        <dbReference type="ChEBI" id="CHEBI:456216"/>
        <dbReference type="EC" id="2.7.10.2"/>
    </reaction>
</comment>
<evidence type="ECO:0000256" key="4">
    <source>
        <dbReference type="ARBA" id="ARBA00022741"/>
    </source>
</evidence>
<keyword evidence="6" id="KW-0067">ATP-binding</keyword>
<dbReference type="PANTHER" id="PTHR32309">
    <property type="entry name" value="TYROSINE-PROTEIN KINASE"/>
    <property type="match status" value="1"/>
</dbReference>
<evidence type="ECO:0000256" key="2">
    <source>
        <dbReference type="ARBA" id="ARBA00011903"/>
    </source>
</evidence>
<accession>A0A267MIJ9</accession>
<dbReference type="Proteomes" id="UP000216024">
    <property type="component" value="Unassembled WGS sequence"/>
</dbReference>
<evidence type="ECO:0000256" key="1">
    <source>
        <dbReference type="ARBA" id="ARBA00007316"/>
    </source>
</evidence>
<dbReference type="InterPro" id="IPR027417">
    <property type="entry name" value="P-loop_NTPase"/>
</dbReference>
<dbReference type="CDD" id="cd05387">
    <property type="entry name" value="BY-kinase"/>
    <property type="match status" value="1"/>
</dbReference>
<protein>
    <recommendedName>
        <fullName evidence="2">non-specific protein-tyrosine kinase</fullName>
        <ecNumber evidence="2">2.7.10.2</ecNumber>
    </recommendedName>
</protein>
<evidence type="ECO:0000256" key="7">
    <source>
        <dbReference type="ARBA" id="ARBA00023137"/>
    </source>
</evidence>
<gene>
    <name evidence="10" type="ORF">CCE28_11120</name>
</gene>
<dbReference type="AlphaFoldDB" id="A0A267MIJ9"/>
<evidence type="ECO:0000256" key="6">
    <source>
        <dbReference type="ARBA" id="ARBA00022840"/>
    </source>
</evidence>
<evidence type="ECO:0000256" key="3">
    <source>
        <dbReference type="ARBA" id="ARBA00022679"/>
    </source>
</evidence>
<dbReference type="Gene3D" id="3.40.50.300">
    <property type="entry name" value="P-loop containing nucleotide triphosphate hydrolases"/>
    <property type="match status" value="1"/>
</dbReference>
<dbReference type="GO" id="GO:0005886">
    <property type="term" value="C:plasma membrane"/>
    <property type="evidence" value="ECO:0007669"/>
    <property type="project" value="UniProtKB-ARBA"/>
</dbReference>
<dbReference type="PANTHER" id="PTHR32309:SF13">
    <property type="entry name" value="FERRIC ENTEROBACTIN TRANSPORT PROTEIN FEPE"/>
    <property type="match status" value="1"/>
</dbReference>
<dbReference type="InterPro" id="IPR050445">
    <property type="entry name" value="Bact_polysacc_biosynth/exp"/>
</dbReference>
<proteinExistence type="inferred from homology"/>
<organism evidence="10 11">
    <name type="scientific">Anaeromicrobium sediminis</name>
    <dbReference type="NCBI Taxonomy" id="1478221"/>
    <lineage>
        <taxon>Bacteria</taxon>
        <taxon>Bacillati</taxon>
        <taxon>Bacillota</taxon>
        <taxon>Clostridia</taxon>
        <taxon>Peptostreptococcales</taxon>
        <taxon>Thermotaleaceae</taxon>
        <taxon>Anaeromicrobium</taxon>
    </lineage>
</organism>
<keyword evidence="3" id="KW-0808">Transferase</keyword>
<feature type="domain" description="AAA" evidence="9">
    <location>
        <begin position="37"/>
        <end position="194"/>
    </location>
</feature>
<dbReference type="NCBIfam" id="TIGR01007">
    <property type="entry name" value="eps_fam"/>
    <property type="match status" value="1"/>
</dbReference>
<evidence type="ECO:0000259" key="9">
    <source>
        <dbReference type="Pfam" id="PF13614"/>
    </source>
</evidence>
<dbReference type="GO" id="GO:0004715">
    <property type="term" value="F:non-membrane spanning protein tyrosine kinase activity"/>
    <property type="evidence" value="ECO:0007669"/>
    <property type="project" value="UniProtKB-EC"/>
</dbReference>
<keyword evidence="5" id="KW-0418">Kinase</keyword>
<dbReference type="RefSeq" id="WP_095133779.1">
    <property type="nucleotide sequence ID" value="NZ_NIBG01000008.1"/>
</dbReference>
<keyword evidence="4" id="KW-0547">Nucleotide-binding</keyword>
<dbReference type="OrthoDB" id="9794577at2"/>
<dbReference type="InterPro" id="IPR005702">
    <property type="entry name" value="Wzc-like_C"/>
</dbReference>
<keyword evidence="11" id="KW-1185">Reference proteome</keyword>
<comment type="caution">
    <text evidence="10">The sequence shown here is derived from an EMBL/GenBank/DDBJ whole genome shotgun (WGS) entry which is preliminary data.</text>
</comment>
<dbReference type="GO" id="GO:0005524">
    <property type="term" value="F:ATP binding"/>
    <property type="evidence" value="ECO:0007669"/>
    <property type="project" value="UniProtKB-KW"/>
</dbReference>
<sequence length="227" mass="25049">MKDLVTLNNPKSPISESFRVLRTNIQFSSLDKDLRSILVTSSTQGEGKTTTICNLAITIAQSGKSVLLVDCDLRRPRIHNNFELNNYKGLTNILAEQNNEDDCIKESTIVNLSVLSSGPKPPNPSEVLGSKSMKNFIESMKEKYDYVLLDAAPVGLVTDGAILSTLADGVLLVAASGEVAIEAAKRSKELLENVNANILGVVLNKVSVEKSKYYKYYYNQYYYQEAK</sequence>
<evidence type="ECO:0000313" key="10">
    <source>
        <dbReference type="EMBL" id="PAB59399.1"/>
    </source>
</evidence>
<evidence type="ECO:0000313" key="11">
    <source>
        <dbReference type="Proteomes" id="UP000216024"/>
    </source>
</evidence>